<accession>A0ACB0JHD9</accession>
<keyword evidence="2" id="KW-1185">Reference proteome</keyword>
<organism evidence="1 2">
    <name type="scientific">Trifolium pratense</name>
    <name type="common">Red clover</name>
    <dbReference type="NCBI Taxonomy" id="57577"/>
    <lineage>
        <taxon>Eukaryota</taxon>
        <taxon>Viridiplantae</taxon>
        <taxon>Streptophyta</taxon>
        <taxon>Embryophyta</taxon>
        <taxon>Tracheophyta</taxon>
        <taxon>Spermatophyta</taxon>
        <taxon>Magnoliopsida</taxon>
        <taxon>eudicotyledons</taxon>
        <taxon>Gunneridae</taxon>
        <taxon>Pentapetalae</taxon>
        <taxon>rosids</taxon>
        <taxon>fabids</taxon>
        <taxon>Fabales</taxon>
        <taxon>Fabaceae</taxon>
        <taxon>Papilionoideae</taxon>
        <taxon>50 kb inversion clade</taxon>
        <taxon>NPAAA clade</taxon>
        <taxon>Hologalegina</taxon>
        <taxon>IRL clade</taxon>
        <taxon>Trifolieae</taxon>
        <taxon>Trifolium</taxon>
    </lineage>
</organism>
<gene>
    <name evidence="1" type="ORF">MILVUS5_LOCUS12855</name>
</gene>
<dbReference type="EMBL" id="CASHSV030000034">
    <property type="protein sequence ID" value="CAJ2643670.1"/>
    <property type="molecule type" value="Genomic_DNA"/>
</dbReference>
<protein>
    <submittedName>
        <fullName evidence="1">Uncharacterized protein</fullName>
    </submittedName>
</protein>
<evidence type="ECO:0000313" key="1">
    <source>
        <dbReference type="EMBL" id="CAJ2643670.1"/>
    </source>
</evidence>
<proteinExistence type="predicted"/>
<reference evidence="1" key="1">
    <citation type="submission" date="2023-10" db="EMBL/GenBank/DDBJ databases">
        <authorList>
            <person name="Rodriguez Cubillos JULIANA M."/>
            <person name="De Vega J."/>
        </authorList>
    </citation>
    <scope>NUCLEOTIDE SEQUENCE</scope>
</reference>
<comment type="caution">
    <text evidence="1">The sequence shown here is derived from an EMBL/GenBank/DDBJ whole genome shotgun (WGS) entry which is preliminary data.</text>
</comment>
<sequence length="195" mass="21018">MACYSKTVSTSLLFLFLLFGFSAAKELLVGGKIDAWKVPSSEADSLNRWAEKSRFNVGDHLVWKYDGGKDSVLQVNKEDYANCNISNPIEEYKDGNTKVKLDRSGPFYFISGAKGHCEKGQKLTVVVISPRRRYRGGVSPAPSPAVLDYSGVSPALSPAELEQGPAVAPTSGAPVLRTGLVMVTGLLAIYVGIFI</sequence>
<evidence type="ECO:0000313" key="2">
    <source>
        <dbReference type="Proteomes" id="UP001177021"/>
    </source>
</evidence>
<name>A0ACB0JHD9_TRIPR</name>
<dbReference type="Proteomes" id="UP001177021">
    <property type="component" value="Unassembled WGS sequence"/>
</dbReference>